<feature type="compositionally biased region" description="Basic and acidic residues" evidence="1">
    <location>
        <begin position="230"/>
        <end position="267"/>
    </location>
</feature>
<name>A0ABX4THB3_9HYPH</name>
<evidence type="ECO:0000256" key="1">
    <source>
        <dbReference type="SAM" id="MobiDB-lite"/>
    </source>
</evidence>
<comment type="caution">
    <text evidence="2">The sequence shown here is derived from an EMBL/GenBank/DDBJ whole genome shotgun (WGS) entry which is preliminary data.</text>
</comment>
<feature type="region of interest" description="Disordered" evidence="1">
    <location>
        <begin position="230"/>
        <end position="274"/>
    </location>
</feature>
<protein>
    <submittedName>
        <fullName evidence="2">Uncharacterized protein</fullName>
    </submittedName>
</protein>
<gene>
    <name evidence="2" type="ORF">BMJ33_22375</name>
</gene>
<proteinExistence type="predicted"/>
<accession>A0ABX4THB3</accession>
<dbReference type="RefSeq" id="WP_101779436.1">
    <property type="nucleotide sequence ID" value="NZ_NBUC01000110.1"/>
</dbReference>
<organism evidence="2 3">
    <name type="scientific">Sinorhizobium medicae</name>
    <dbReference type="NCBI Taxonomy" id="110321"/>
    <lineage>
        <taxon>Bacteria</taxon>
        <taxon>Pseudomonadati</taxon>
        <taxon>Pseudomonadota</taxon>
        <taxon>Alphaproteobacteria</taxon>
        <taxon>Hyphomicrobiales</taxon>
        <taxon>Rhizobiaceae</taxon>
        <taxon>Sinorhizobium/Ensifer group</taxon>
        <taxon>Sinorhizobium</taxon>
    </lineage>
</organism>
<evidence type="ECO:0000313" key="2">
    <source>
        <dbReference type="EMBL" id="PLT99653.1"/>
    </source>
</evidence>
<evidence type="ECO:0000313" key="3">
    <source>
        <dbReference type="Proteomes" id="UP001190825"/>
    </source>
</evidence>
<keyword evidence="3" id="KW-1185">Reference proteome</keyword>
<dbReference type="EMBL" id="NBUC01000110">
    <property type="protein sequence ID" value="PLT99653.1"/>
    <property type="molecule type" value="Genomic_DNA"/>
</dbReference>
<reference evidence="2 3" key="1">
    <citation type="journal article" date="2018" name="FEMS Microbiol. Ecol.">
        <title>Co-invading symbiotic mutualists of Medicago polymorpha retain high ancestral diversity and contain diverse accessory genomes.</title>
        <authorList>
            <person name="Porter S.S."/>
            <person name="Faber-Hammond J.J."/>
            <person name="Friesen M.L."/>
        </authorList>
    </citation>
    <scope>NUCLEOTIDE SEQUENCE [LARGE SCALE GENOMIC DNA]</scope>
    <source>
        <strain evidence="2 3">Str16</strain>
    </source>
</reference>
<sequence length="333" mass="37747">MQNDWDKWQAALADPSKIGTGKLTIHPGEPWTGYFRVRRKGGDWEPVQFWRGADGDWYATRSGRPVDRDQIDDLFLWAVKQPISEEAFDRAKAGNGWADEPERPAAGIGHNSGAEADEYEALRIEWLGEREQALAFLKKPIASKEDADKAAIWARRLKDIANRADKLHVEEKAPVLVKARKIDSKWRELREEPEGLQKLLKRHQLAWLQEQDRLEKERVRAAAAEAERLRREAEETLSKARTPEAEREAGEKLAAAKEAEREAEYRRPQAGRTGAKTSLRTRCVGRIIDLDTFLASIKDTQEIKDAADKACARLAKANVAVPGMEIIEERTVV</sequence>
<dbReference type="Proteomes" id="UP001190825">
    <property type="component" value="Unassembled WGS sequence"/>
</dbReference>